<name>A0A8H7ABJ0_9EURO</name>
<reference evidence="1" key="1">
    <citation type="submission" date="2020-02" db="EMBL/GenBank/DDBJ databases">
        <authorList>
            <person name="Palmer J.M."/>
        </authorList>
    </citation>
    <scope>NUCLEOTIDE SEQUENCE</scope>
    <source>
        <strain evidence="1">EPUS1.4</strain>
        <tissue evidence="1">Thallus</tissue>
    </source>
</reference>
<protein>
    <submittedName>
        <fullName evidence="1">Uncharacterized protein</fullName>
    </submittedName>
</protein>
<evidence type="ECO:0000313" key="1">
    <source>
        <dbReference type="EMBL" id="KAF7504974.1"/>
    </source>
</evidence>
<comment type="caution">
    <text evidence="1">The sequence shown here is derived from an EMBL/GenBank/DDBJ whole genome shotgun (WGS) entry which is preliminary data.</text>
</comment>
<keyword evidence="2" id="KW-1185">Reference proteome</keyword>
<sequence>MKHAGMGVLIRELEHVESCHGDEQADAFRSLLPALDRLSSKSYVAYTREVRLKAIKMFPVSVYEENDEPIAAHLAAAHERFWIADIPSLKSKFQGLVSLLDTSGIGTPKALVNVFRILGMDDKKLSVVVRKQESYEGDAPTLDRELTSRLQKQVPYILGIVAKDQSPSTEYGKYTMNLKNLEVYQVQTIRIRRYILENDIRLFGKSDEGAVVFREDQLPDNGLQICIKSGLDLPEFLAPLTDQFVEFFGLEQESPMLLSRVLPT</sequence>
<dbReference type="EMBL" id="JAACFV010000122">
    <property type="protein sequence ID" value="KAF7504974.1"/>
    <property type="molecule type" value="Genomic_DNA"/>
</dbReference>
<dbReference type="AlphaFoldDB" id="A0A8H7ABJ0"/>
<dbReference type="Proteomes" id="UP000606974">
    <property type="component" value="Unassembled WGS sequence"/>
</dbReference>
<dbReference type="OrthoDB" id="1262810at2759"/>
<accession>A0A8H7ABJ0</accession>
<gene>
    <name evidence="1" type="ORF">GJ744_001555</name>
</gene>
<organism evidence="1 2">
    <name type="scientific">Endocarpon pusillum</name>
    <dbReference type="NCBI Taxonomy" id="364733"/>
    <lineage>
        <taxon>Eukaryota</taxon>
        <taxon>Fungi</taxon>
        <taxon>Dikarya</taxon>
        <taxon>Ascomycota</taxon>
        <taxon>Pezizomycotina</taxon>
        <taxon>Eurotiomycetes</taxon>
        <taxon>Chaetothyriomycetidae</taxon>
        <taxon>Verrucariales</taxon>
        <taxon>Verrucariaceae</taxon>
        <taxon>Endocarpon</taxon>
    </lineage>
</organism>
<proteinExistence type="predicted"/>
<evidence type="ECO:0000313" key="2">
    <source>
        <dbReference type="Proteomes" id="UP000606974"/>
    </source>
</evidence>